<evidence type="ECO:0000313" key="2">
    <source>
        <dbReference type="Proteomes" id="UP001239111"/>
    </source>
</evidence>
<dbReference type="EMBL" id="CM056743">
    <property type="protein sequence ID" value="KAJ8670273.1"/>
    <property type="molecule type" value="Genomic_DNA"/>
</dbReference>
<protein>
    <submittedName>
        <fullName evidence="1">Uncharacterized protein</fullName>
    </submittedName>
</protein>
<accession>A0ACC2NH85</accession>
<reference evidence="1" key="1">
    <citation type="submission" date="2023-04" db="EMBL/GenBank/DDBJ databases">
        <title>A chromosome-level genome assembly of the parasitoid wasp Eretmocerus hayati.</title>
        <authorList>
            <person name="Zhong Y."/>
            <person name="Liu S."/>
            <person name="Liu Y."/>
        </authorList>
    </citation>
    <scope>NUCLEOTIDE SEQUENCE</scope>
    <source>
        <strain evidence="1">ZJU_SS_LIU_2023</strain>
    </source>
</reference>
<dbReference type="Proteomes" id="UP001239111">
    <property type="component" value="Chromosome 3"/>
</dbReference>
<evidence type="ECO:0000313" key="1">
    <source>
        <dbReference type="EMBL" id="KAJ8670273.1"/>
    </source>
</evidence>
<sequence>MTKIVDLRPDRNLLNPNFEKYQFSSDTFLHKYEKSLQTEILRRELGPTQDSYLEARLFAFHNHLFKSPYDSTCWFIDKHGGIWKFTSEELLELIHTSKTITEISSECIYNPSMAFASQDMIVICNGSGTLEFLVQTSESLKNISIGDLDPAVILDARFIKEMSKIIVALYRIEENEGKRFSRLTFLTYDYDVTLQNLKLHQKQMLKVKGVIEYVYIEDNGRYFQIISQDQAEFEYDSLNSIERSDGNSVTESQINIPKYCWSQDEDSITVYMKINEKLGDTPAKVEVTPTSVSIQVGNSSLLNGDTPHRLESDLTTWKRNGNTLEIELSKSENGLMWNELLKGDTGGEYLPNEALADEVHSRLAHLCSSVQESNSQGHPTIGFNSEQLEECDLSGAENILQRINFTTHTATHIVMIGSSNRIIFCEKRNNEQVICLRHDHDGCLWSIKDSPTVEWELKHTCTYPGFGYVEASKTNKKFCSSPPNQSFISIVEHTRHIFLYEKPRKDSTIGKQRILDLGSESSPVLGAISTDKSLIILTKDVLYQLQVY</sequence>
<gene>
    <name evidence="1" type="ORF">QAD02_001532</name>
</gene>
<organism evidence="1 2">
    <name type="scientific">Eretmocerus hayati</name>
    <dbReference type="NCBI Taxonomy" id="131215"/>
    <lineage>
        <taxon>Eukaryota</taxon>
        <taxon>Metazoa</taxon>
        <taxon>Ecdysozoa</taxon>
        <taxon>Arthropoda</taxon>
        <taxon>Hexapoda</taxon>
        <taxon>Insecta</taxon>
        <taxon>Pterygota</taxon>
        <taxon>Neoptera</taxon>
        <taxon>Endopterygota</taxon>
        <taxon>Hymenoptera</taxon>
        <taxon>Apocrita</taxon>
        <taxon>Proctotrupomorpha</taxon>
        <taxon>Chalcidoidea</taxon>
        <taxon>Aphelinidae</taxon>
        <taxon>Aphelininae</taxon>
        <taxon>Eretmocerus</taxon>
    </lineage>
</organism>
<comment type="caution">
    <text evidence="1">The sequence shown here is derived from an EMBL/GenBank/DDBJ whole genome shotgun (WGS) entry which is preliminary data.</text>
</comment>
<proteinExistence type="predicted"/>
<name>A0ACC2NH85_9HYME</name>
<keyword evidence="2" id="KW-1185">Reference proteome</keyword>